<dbReference type="PANTHER" id="PTHR10826">
    <property type="entry name" value="COMPLEMENT COMPONENT 1"/>
    <property type="match status" value="1"/>
</dbReference>
<keyword evidence="2" id="KW-1185">Reference proteome</keyword>
<sequence length="326" mass="37961">MDDYIKVRVHMPQHSSIVDGVNKEEKSVDESDSVSSVLQSSIRLVVTSTNFRGTTLEYGVIAYPDDFLIDSFCIKYANAPDEENIYYKGPDYAKLDSNLQREFKRRLKIRGIIPSTTCFLHKYMAYRDKYLSAYSSSFPTTDQLTPESLLTPFLNDEGIPADPVDEVYRKRGHPLVSAEDIRNSGKNPDDFIWIPYPYHRTEKLMYIEVPSKGFFASESELEDYEVDDDWKDDFDLFLDGEAYNANPYRCLPRKAYGDPPVFSEEMDKILYPDLKHATDPNRALKGFRVDLQPYYDELDKIKYPHLLGRDIEMSDLDREFYQVYCM</sequence>
<dbReference type="SUPFAM" id="SSF54529">
    <property type="entry name" value="Mitochondrial glycoprotein MAM33-like"/>
    <property type="match status" value="1"/>
</dbReference>
<comment type="caution">
    <text evidence="1">The sequence shown here is derived from an EMBL/GenBank/DDBJ whole genome shotgun (WGS) entry which is preliminary data.</text>
</comment>
<dbReference type="InterPro" id="IPR003428">
    <property type="entry name" value="MAM33"/>
</dbReference>
<reference evidence="1" key="1">
    <citation type="submission" date="2022-03" db="EMBL/GenBank/DDBJ databases">
        <title>A functionally conserved STORR gene fusion in Papaver species that diverged 16.8 million years ago.</title>
        <authorList>
            <person name="Catania T."/>
        </authorList>
    </citation>
    <scope>NUCLEOTIDE SEQUENCE</scope>
    <source>
        <strain evidence="1">S-191538</strain>
    </source>
</reference>
<dbReference type="Proteomes" id="UP001177140">
    <property type="component" value="Unassembled WGS sequence"/>
</dbReference>
<protein>
    <submittedName>
        <fullName evidence="1">Uncharacterized protein</fullName>
    </submittedName>
</protein>
<dbReference type="Gene3D" id="3.10.280.10">
    <property type="entry name" value="Mitochondrial glycoprotein"/>
    <property type="match status" value="1"/>
</dbReference>
<organism evidence="1 2">
    <name type="scientific">Papaver nudicaule</name>
    <name type="common">Iceland poppy</name>
    <dbReference type="NCBI Taxonomy" id="74823"/>
    <lineage>
        <taxon>Eukaryota</taxon>
        <taxon>Viridiplantae</taxon>
        <taxon>Streptophyta</taxon>
        <taxon>Embryophyta</taxon>
        <taxon>Tracheophyta</taxon>
        <taxon>Spermatophyta</taxon>
        <taxon>Magnoliopsida</taxon>
        <taxon>Ranunculales</taxon>
        <taxon>Papaveraceae</taxon>
        <taxon>Papaveroideae</taxon>
        <taxon>Papaver</taxon>
    </lineage>
</organism>
<name>A0AA41V2G3_PAPNU</name>
<dbReference type="GO" id="GO:0005759">
    <property type="term" value="C:mitochondrial matrix"/>
    <property type="evidence" value="ECO:0007669"/>
    <property type="project" value="InterPro"/>
</dbReference>
<gene>
    <name evidence="1" type="ORF">MKW94_006491</name>
</gene>
<evidence type="ECO:0000313" key="1">
    <source>
        <dbReference type="EMBL" id="MCL7029297.1"/>
    </source>
</evidence>
<dbReference type="PANTHER" id="PTHR10826:SF41">
    <property type="entry name" value="MITOCHONDRIAL GLYCOPROTEIN FAMILY PROTEIN"/>
    <property type="match status" value="1"/>
</dbReference>
<dbReference type="Pfam" id="PF02330">
    <property type="entry name" value="MAM33"/>
    <property type="match status" value="1"/>
</dbReference>
<accession>A0AA41V2G3</accession>
<evidence type="ECO:0000313" key="2">
    <source>
        <dbReference type="Proteomes" id="UP001177140"/>
    </source>
</evidence>
<proteinExistence type="predicted"/>
<dbReference type="InterPro" id="IPR036561">
    <property type="entry name" value="MAM33_sf"/>
</dbReference>
<dbReference type="EMBL" id="JAJJMA010088857">
    <property type="protein sequence ID" value="MCL7029297.1"/>
    <property type="molecule type" value="Genomic_DNA"/>
</dbReference>
<dbReference type="AlphaFoldDB" id="A0AA41V2G3"/>